<evidence type="ECO:0008006" key="5">
    <source>
        <dbReference type="Google" id="ProtNLM"/>
    </source>
</evidence>
<dbReference type="Proteomes" id="UP000642014">
    <property type="component" value="Unassembled WGS sequence"/>
</dbReference>
<evidence type="ECO:0000313" key="3">
    <source>
        <dbReference type="Proteomes" id="UP000326029"/>
    </source>
</evidence>
<evidence type="ECO:0000313" key="2">
    <source>
        <dbReference type="EMBL" id="QEV30898.1"/>
    </source>
</evidence>
<dbReference type="RefSeq" id="WP_152369391.1">
    <property type="nucleotide sequence ID" value="NZ_BMSJ01000014.1"/>
</dbReference>
<dbReference type="Proteomes" id="UP000326029">
    <property type="component" value="Chromosome"/>
</dbReference>
<reference evidence="1 4" key="1">
    <citation type="journal article" date="2014" name="Int. J. Syst. Evol. Microbiol.">
        <title>Complete genome sequence of Corynebacterium casei LMG S-19264T (=DSM 44701T), isolated from a smear-ripened cheese.</title>
        <authorList>
            <consortium name="US DOE Joint Genome Institute (JGI-PGF)"/>
            <person name="Walter F."/>
            <person name="Albersmeier A."/>
            <person name="Kalinowski J."/>
            <person name="Ruckert C."/>
        </authorList>
    </citation>
    <scope>NUCLEOTIDE SEQUENCE [LARGE SCALE GENOMIC DNA]</scope>
    <source>
        <strain evidence="1 4">JCM 4205</strain>
    </source>
</reference>
<reference evidence="2 3" key="2">
    <citation type="submission" date="2017-09" db="EMBL/GenBank/DDBJ databases">
        <authorList>
            <person name="Lee N."/>
            <person name="Cho B.-K."/>
        </authorList>
    </citation>
    <scope>NUCLEOTIDE SEQUENCE [LARGE SCALE GENOMIC DNA]</scope>
    <source>
        <strain evidence="2 3">ATCC 19740</strain>
    </source>
</reference>
<sequence length="92" mass="10464">MLGQKEAEERAAAFLDAQSRTWSLSDVRIIREYCFTEEGRFIAPYNTTAYLDRGVDDARLGGNLPVCVDLKTGECSFITWAEAEDFMDRDML</sequence>
<reference evidence="1" key="3">
    <citation type="submission" date="2023-08" db="EMBL/GenBank/DDBJ databases">
        <authorList>
            <person name="Sun Q."/>
            <person name="Ohkuma M."/>
        </authorList>
    </citation>
    <scope>NUCLEOTIDE SEQUENCE</scope>
    <source>
        <strain evidence="1">JCM 4205</strain>
    </source>
</reference>
<name>A0AAV4KT32_9ACTN</name>
<gene>
    <name evidence="2" type="ORF">CP977_00720</name>
    <name evidence="1" type="ORF">GCM10010497_59840</name>
</gene>
<evidence type="ECO:0000313" key="4">
    <source>
        <dbReference type="Proteomes" id="UP000642014"/>
    </source>
</evidence>
<dbReference type="EMBL" id="BMSJ01000014">
    <property type="protein sequence ID" value="GGR48388.1"/>
    <property type="molecule type" value="Genomic_DNA"/>
</dbReference>
<organism evidence="1 4">
    <name type="scientific">Streptomyces cinereoruber</name>
    <dbReference type="NCBI Taxonomy" id="67260"/>
    <lineage>
        <taxon>Bacteria</taxon>
        <taxon>Bacillati</taxon>
        <taxon>Actinomycetota</taxon>
        <taxon>Actinomycetes</taxon>
        <taxon>Kitasatosporales</taxon>
        <taxon>Streptomycetaceae</taxon>
        <taxon>Streptomyces</taxon>
    </lineage>
</organism>
<protein>
    <recommendedName>
        <fullName evidence="5">Immunity protein 35 domain-containing protein</fullName>
    </recommendedName>
</protein>
<accession>A0AAV4KT32</accession>
<evidence type="ECO:0000313" key="1">
    <source>
        <dbReference type="EMBL" id="GGR48388.1"/>
    </source>
</evidence>
<keyword evidence="3" id="KW-1185">Reference proteome</keyword>
<dbReference type="EMBL" id="CP023693">
    <property type="protein sequence ID" value="QEV30898.1"/>
    <property type="molecule type" value="Genomic_DNA"/>
</dbReference>
<proteinExistence type="predicted"/>
<dbReference type="GeneID" id="95452319"/>
<dbReference type="AlphaFoldDB" id="A0AAV4KT32"/>